<dbReference type="SUPFAM" id="SSF117281">
    <property type="entry name" value="Kelch motif"/>
    <property type="match status" value="1"/>
</dbReference>
<dbReference type="AlphaFoldDB" id="A0A819QYK5"/>
<feature type="non-terminal residue" evidence="1">
    <location>
        <position position="1"/>
    </location>
</feature>
<evidence type="ECO:0000313" key="1">
    <source>
        <dbReference type="EMBL" id="CAF4037021.1"/>
    </source>
</evidence>
<reference evidence="1" key="1">
    <citation type="submission" date="2021-02" db="EMBL/GenBank/DDBJ databases">
        <authorList>
            <person name="Nowell W R."/>
        </authorList>
    </citation>
    <scope>NUCLEOTIDE SEQUENCE</scope>
</reference>
<proteinExistence type="predicted"/>
<accession>A0A819QYK5</accession>
<protein>
    <recommendedName>
        <fullName evidence="3">Kelch-like protein</fullName>
    </recommendedName>
</protein>
<comment type="caution">
    <text evidence="1">The sequence shown here is derived from an EMBL/GenBank/DDBJ whole genome shotgun (WGS) entry which is preliminary data.</text>
</comment>
<name>A0A819QYK5_9BILA</name>
<evidence type="ECO:0008006" key="3">
    <source>
        <dbReference type="Google" id="ProtNLM"/>
    </source>
</evidence>
<dbReference type="InterPro" id="IPR037293">
    <property type="entry name" value="Gal_Oxidase_central_sf"/>
</dbReference>
<gene>
    <name evidence="1" type="ORF">OXD698_LOCUS31661</name>
</gene>
<dbReference type="InterPro" id="IPR015915">
    <property type="entry name" value="Kelch-typ_b-propeller"/>
</dbReference>
<dbReference type="EMBL" id="CAJOAZ010003956">
    <property type="protein sequence ID" value="CAF4037021.1"/>
    <property type="molecule type" value="Genomic_DNA"/>
</dbReference>
<dbReference type="Gene3D" id="2.130.10.80">
    <property type="entry name" value="Galactose oxidase/kelch, beta-propeller"/>
    <property type="match status" value="1"/>
</dbReference>
<dbReference type="Proteomes" id="UP000663844">
    <property type="component" value="Unassembled WGS sequence"/>
</dbReference>
<sequence length="31" mass="3387">QYHTASILANGKVLVTGGYNQVDIFNSAELY</sequence>
<evidence type="ECO:0000313" key="2">
    <source>
        <dbReference type="Proteomes" id="UP000663844"/>
    </source>
</evidence>
<organism evidence="1 2">
    <name type="scientific">Adineta steineri</name>
    <dbReference type="NCBI Taxonomy" id="433720"/>
    <lineage>
        <taxon>Eukaryota</taxon>
        <taxon>Metazoa</taxon>
        <taxon>Spiralia</taxon>
        <taxon>Gnathifera</taxon>
        <taxon>Rotifera</taxon>
        <taxon>Eurotatoria</taxon>
        <taxon>Bdelloidea</taxon>
        <taxon>Adinetida</taxon>
        <taxon>Adinetidae</taxon>
        <taxon>Adineta</taxon>
    </lineage>
</organism>